<dbReference type="eggNOG" id="ENOG5034561">
    <property type="taxonomic scope" value="Bacteria"/>
</dbReference>
<dbReference type="RefSeq" id="WP_035392064.1">
    <property type="nucleotide sequence ID" value="NZ_JQKF01000071.1"/>
</dbReference>
<reference evidence="1 2" key="1">
    <citation type="submission" date="2015-01" db="EMBL/GenBank/DDBJ databases">
        <title>Draft genome of the acidophilic iron oxidizer Ferrimicrobium acidiphilum strain T23.</title>
        <authorList>
            <person name="Poehlein A."/>
            <person name="Eisen S."/>
            <person name="Schloemann M."/>
            <person name="Johnson B.D."/>
            <person name="Daniel R."/>
            <person name="Muehling M."/>
        </authorList>
    </citation>
    <scope>NUCLEOTIDE SEQUENCE [LARGE SCALE GENOMIC DNA]</scope>
    <source>
        <strain evidence="1 2">T23</strain>
    </source>
</reference>
<dbReference type="STRING" id="1121877.FEAC_29830"/>
<dbReference type="OrthoDB" id="5771238at2"/>
<evidence type="ECO:0000313" key="1">
    <source>
        <dbReference type="EMBL" id="KJE75286.1"/>
    </source>
</evidence>
<gene>
    <name evidence="1" type="ORF">FEAC_29830</name>
</gene>
<protein>
    <submittedName>
        <fullName evidence="1">Uncharacterized protein</fullName>
    </submittedName>
</protein>
<name>A0A0D8FQ74_9ACTN</name>
<organism evidence="1 2">
    <name type="scientific">Ferrimicrobium acidiphilum DSM 19497</name>
    <dbReference type="NCBI Taxonomy" id="1121877"/>
    <lineage>
        <taxon>Bacteria</taxon>
        <taxon>Bacillati</taxon>
        <taxon>Actinomycetota</taxon>
        <taxon>Acidimicrobiia</taxon>
        <taxon>Acidimicrobiales</taxon>
        <taxon>Acidimicrobiaceae</taxon>
        <taxon>Ferrimicrobium</taxon>
    </lineage>
</organism>
<accession>A0A0D8FQ74</accession>
<sequence length="73" mass="8559">MDHRHLEHNDLTLTAIDDIIERGTRSAWAELGRAVQNDPVVRAKTRRITNNRTTADPLNQRFAFWGYYVDHIQ</sequence>
<keyword evidence="2" id="KW-1185">Reference proteome</keyword>
<evidence type="ECO:0000313" key="2">
    <source>
        <dbReference type="Proteomes" id="UP000032336"/>
    </source>
</evidence>
<dbReference type="EMBL" id="JXUW01000051">
    <property type="protein sequence ID" value="KJE75286.1"/>
    <property type="molecule type" value="Genomic_DNA"/>
</dbReference>
<dbReference type="AlphaFoldDB" id="A0A0D8FQ74"/>
<proteinExistence type="predicted"/>
<dbReference type="GeneID" id="78373936"/>
<comment type="caution">
    <text evidence="1">The sequence shown here is derived from an EMBL/GenBank/DDBJ whole genome shotgun (WGS) entry which is preliminary data.</text>
</comment>
<dbReference type="Proteomes" id="UP000032336">
    <property type="component" value="Unassembled WGS sequence"/>
</dbReference>